<feature type="region of interest" description="Disordered" evidence="1">
    <location>
        <begin position="109"/>
        <end position="141"/>
    </location>
</feature>
<evidence type="ECO:0000313" key="4">
    <source>
        <dbReference type="Proteomes" id="UP001205357"/>
    </source>
</evidence>
<evidence type="ECO:0000259" key="2">
    <source>
        <dbReference type="Pfam" id="PF13362"/>
    </source>
</evidence>
<dbReference type="RefSeq" id="WP_258986154.1">
    <property type="nucleotide sequence ID" value="NZ_JALIGE010000061.1"/>
</dbReference>
<feature type="domain" description="Toprim" evidence="2">
    <location>
        <begin position="270"/>
        <end position="367"/>
    </location>
</feature>
<name>A0ABT2DVI4_9ENTR</name>
<dbReference type="Pfam" id="PF13362">
    <property type="entry name" value="Toprim_3"/>
    <property type="match status" value="1"/>
</dbReference>
<dbReference type="Proteomes" id="UP001205357">
    <property type="component" value="Unassembled WGS sequence"/>
</dbReference>
<gene>
    <name evidence="3" type="ORF">MUU47_00405</name>
</gene>
<feature type="compositionally biased region" description="Basic and acidic residues" evidence="1">
    <location>
        <begin position="113"/>
        <end position="141"/>
    </location>
</feature>
<keyword evidence="4" id="KW-1185">Reference proteome</keyword>
<dbReference type="EMBL" id="JALIGE010000061">
    <property type="protein sequence ID" value="MCS2159625.1"/>
    <property type="molecule type" value="Genomic_DNA"/>
</dbReference>
<proteinExistence type="predicted"/>
<reference evidence="3 4" key="1">
    <citation type="submission" date="2022-04" db="EMBL/GenBank/DDBJ databases">
        <title>Proposal of a three novel species of Scandinavium, Scandinavium hiltneri, Scandinavium manionii, Scandinavium tedordense.</title>
        <authorList>
            <person name="Maddock D.W."/>
            <person name="Brady C.L."/>
            <person name="Denman S."/>
            <person name="Arnold D."/>
        </authorList>
    </citation>
    <scope>NUCLEOTIDE SEQUENCE [LARGE SCALE GENOMIC DNA]</scope>
    <source>
        <strain evidence="3 4">H11S7</strain>
    </source>
</reference>
<organism evidence="3 4">
    <name type="scientific">Scandinavium hiltneri</name>
    <dbReference type="NCBI Taxonomy" id="2926519"/>
    <lineage>
        <taxon>Bacteria</taxon>
        <taxon>Pseudomonadati</taxon>
        <taxon>Pseudomonadota</taxon>
        <taxon>Gammaproteobacteria</taxon>
        <taxon>Enterobacterales</taxon>
        <taxon>Enterobacteriaceae</taxon>
        <taxon>Scandinavium</taxon>
    </lineage>
</organism>
<evidence type="ECO:0000256" key="1">
    <source>
        <dbReference type="SAM" id="MobiDB-lite"/>
    </source>
</evidence>
<dbReference type="InterPro" id="IPR006171">
    <property type="entry name" value="TOPRIM_dom"/>
</dbReference>
<protein>
    <submittedName>
        <fullName evidence="3">Toprim domain-containing protein</fullName>
    </submittedName>
</protein>
<comment type="caution">
    <text evidence="3">The sequence shown here is derived from an EMBL/GenBank/DDBJ whole genome shotgun (WGS) entry which is preliminary data.</text>
</comment>
<sequence length="402" mass="43319">MSKERDEYLFLTGALDEALVRVSPAPDYLSWIQQVRQIACWANILRLNDAEAICQRWSASGVNAGPADARLIRDAIRVQSLEKLNHFAMAGTLLRDSGITTEIRAGRFGHRQPSHEDQARREAQRLQLQADREEALQASERQRQKASLTAVSLYNKANLDPHQSPYWQAKCSAAALPLPLQNDVRSANWRTYEKDAPGGVVYWNAALIVPLYRATGVGQIGMNTVELICGRPNPATALSFTGAKRGLKNAERSGCFYPIGLDKAEDGQPLVVCEGFASGVALSVITGGALPVICAMSCGNFKAVIGEISILCPSSPVFIVGDVGAGHQAAQAIAAKINRTPVYAVDLEPCLPEQDGADPFDLLARHGVENSRTLLRSLFREAAVGRDGTLSGPSSSDASDNI</sequence>
<evidence type="ECO:0000313" key="3">
    <source>
        <dbReference type="EMBL" id="MCS2159625.1"/>
    </source>
</evidence>
<accession>A0ABT2DVI4</accession>